<dbReference type="NCBIfam" id="NF002957">
    <property type="entry name" value="PRK03619.1"/>
    <property type="match status" value="1"/>
</dbReference>
<dbReference type="InterPro" id="IPR010075">
    <property type="entry name" value="PRibForGlyAmidine_synth_PurQ"/>
</dbReference>
<dbReference type="PIRSF" id="PIRSF001586">
    <property type="entry name" value="FGAM_synth_I"/>
    <property type="match status" value="1"/>
</dbReference>
<dbReference type="GO" id="GO:0005737">
    <property type="term" value="C:cytoplasm"/>
    <property type="evidence" value="ECO:0007669"/>
    <property type="project" value="UniProtKB-SubCell"/>
</dbReference>
<comment type="catalytic activity">
    <reaction evidence="8">
        <text>L-glutamine + H2O = L-glutamate + NH4(+)</text>
        <dbReference type="Rhea" id="RHEA:15889"/>
        <dbReference type="ChEBI" id="CHEBI:15377"/>
        <dbReference type="ChEBI" id="CHEBI:28938"/>
        <dbReference type="ChEBI" id="CHEBI:29985"/>
        <dbReference type="ChEBI" id="CHEBI:58359"/>
        <dbReference type="EC" id="3.5.1.2"/>
    </reaction>
</comment>
<reference evidence="9 10" key="1">
    <citation type="journal article" date="2018" name="Microbiome">
        <title>Fine metagenomic profile of the Mediterranean stratified and mixed water columns revealed by assembly and recruitment.</title>
        <authorList>
            <person name="Haro-Moreno J.M."/>
            <person name="Lopez-Perez M."/>
            <person name="De La Torre J.R."/>
            <person name="Picazo A."/>
            <person name="Camacho A."/>
            <person name="Rodriguez-Valera F."/>
        </authorList>
    </citation>
    <scope>NUCLEOTIDE SEQUENCE [LARGE SCALE GENOMIC DNA]</scope>
    <source>
        <strain evidence="9">MED-G57</strain>
    </source>
</reference>
<dbReference type="SMART" id="SM01211">
    <property type="entry name" value="GATase_5"/>
    <property type="match status" value="1"/>
</dbReference>
<dbReference type="PANTHER" id="PTHR47552">
    <property type="entry name" value="PHOSPHORIBOSYLFORMYLGLYCINAMIDINE SYNTHASE SUBUNIT PURQ"/>
    <property type="match status" value="1"/>
</dbReference>
<evidence type="ECO:0000256" key="3">
    <source>
        <dbReference type="ARBA" id="ARBA00022741"/>
    </source>
</evidence>
<gene>
    <name evidence="8" type="primary">purQ</name>
    <name evidence="9" type="ORF">DBW71_04395</name>
</gene>
<evidence type="ECO:0000256" key="4">
    <source>
        <dbReference type="ARBA" id="ARBA00022755"/>
    </source>
</evidence>
<dbReference type="HAMAP" id="MF_00421">
    <property type="entry name" value="PurQ"/>
    <property type="match status" value="1"/>
</dbReference>
<keyword evidence="2 8" id="KW-0436">Ligase</keyword>
<comment type="catalytic activity">
    <reaction evidence="8">
        <text>N(2)-formyl-N(1)-(5-phospho-beta-D-ribosyl)glycinamide + L-glutamine + ATP + H2O = 2-formamido-N(1)-(5-O-phospho-beta-D-ribosyl)acetamidine + L-glutamate + ADP + phosphate + H(+)</text>
        <dbReference type="Rhea" id="RHEA:17129"/>
        <dbReference type="ChEBI" id="CHEBI:15377"/>
        <dbReference type="ChEBI" id="CHEBI:15378"/>
        <dbReference type="ChEBI" id="CHEBI:29985"/>
        <dbReference type="ChEBI" id="CHEBI:30616"/>
        <dbReference type="ChEBI" id="CHEBI:43474"/>
        <dbReference type="ChEBI" id="CHEBI:58359"/>
        <dbReference type="ChEBI" id="CHEBI:147286"/>
        <dbReference type="ChEBI" id="CHEBI:147287"/>
        <dbReference type="ChEBI" id="CHEBI:456216"/>
        <dbReference type="EC" id="6.3.5.3"/>
    </reaction>
</comment>
<protein>
    <recommendedName>
        <fullName evidence="8">Phosphoribosylformylglycinamidine synthase subunit PurQ</fullName>
        <shortName evidence="8">FGAM synthase</shortName>
        <ecNumber evidence="8">6.3.5.3</ecNumber>
    </recommendedName>
    <alternativeName>
        <fullName evidence="8">Formylglycinamide ribonucleotide amidotransferase subunit I</fullName>
        <shortName evidence="8">FGAR amidotransferase I</shortName>
        <shortName evidence="8">FGAR-AT I</shortName>
    </alternativeName>
    <alternativeName>
        <fullName evidence="8">Glutaminase PurQ</fullName>
        <ecNumber evidence="8">3.5.1.2</ecNumber>
    </alternativeName>
    <alternativeName>
        <fullName evidence="8">Phosphoribosylformylglycinamidine synthase subunit I</fullName>
    </alternativeName>
</protein>
<comment type="pathway">
    <text evidence="8">Purine metabolism; IMP biosynthesis via de novo pathway; 5-amino-1-(5-phospho-D-ribosyl)imidazole from N(2)-formyl-N(1)-(5-phospho-D-ribosyl)glycinamide: step 1/2.</text>
</comment>
<feature type="active site" evidence="8">
    <location>
        <position position="194"/>
    </location>
</feature>
<feature type="active site" evidence="8">
    <location>
        <position position="196"/>
    </location>
</feature>
<dbReference type="PROSITE" id="PS51273">
    <property type="entry name" value="GATASE_TYPE_1"/>
    <property type="match status" value="1"/>
</dbReference>
<evidence type="ECO:0000313" key="10">
    <source>
        <dbReference type="Proteomes" id="UP000253570"/>
    </source>
</evidence>
<dbReference type="NCBIfam" id="TIGR01737">
    <property type="entry name" value="FGAM_synth_I"/>
    <property type="match status" value="1"/>
</dbReference>
<dbReference type="Proteomes" id="UP000253570">
    <property type="component" value="Unassembled WGS sequence"/>
</dbReference>
<comment type="subunit">
    <text evidence="8">Part of the FGAM synthase complex composed of 1 PurL, 1 PurQ and 2 PurS subunits.</text>
</comment>
<evidence type="ECO:0000256" key="8">
    <source>
        <dbReference type="HAMAP-Rule" id="MF_00421"/>
    </source>
</evidence>
<comment type="function">
    <text evidence="8">Part of the phosphoribosylformylglycinamidine synthase complex involved in the purines biosynthetic pathway. Catalyzes the ATP-dependent conversion of formylglycinamide ribonucleotide (FGAR) and glutamine to yield formylglycinamidine ribonucleotide (FGAM) and glutamate. The FGAM synthase complex is composed of three subunits. PurQ produces an ammonia molecule by converting glutamine to glutamate. PurL transfers the ammonia molecule to FGAR to form FGAM in an ATP-dependent manner. PurS interacts with PurQ and PurL and is thought to assist in the transfer of the ammonia molecule from PurQ to PurL.</text>
</comment>
<keyword evidence="7 8" id="KW-0315">Glutamine amidotransferase</keyword>
<dbReference type="EC" id="3.5.1.2" evidence="8"/>
<feature type="active site" description="Nucleophile" evidence="8">
    <location>
        <position position="86"/>
    </location>
</feature>
<dbReference type="GO" id="GO:0006189">
    <property type="term" value="P:'de novo' IMP biosynthetic process"/>
    <property type="evidence" value="ECO:0007669"/>
    <property type="project" value="UniProtKB-UniRule"/>
</dbReference>
<evidence type="ECO:0000256" key="5">
    <source>
        <dbReference type="ARBA" id="ARBA00022801"/>
    </source>
</evidence>
<evidence type="ECO:0000256" key="7">
    <source>
        <dbReference type="ARBA" id="ARBA00022962"/>
    </source>
</evidence>
<keyword evidence="4 8" id="KW-0658">Purine biosynthesis</keyword>
<name>A0A368DMW6_9PROT</name>
<sequence>MDVTIILFPGTNCDQDTANAISNHLDVVPNIISCKEKVIPKSDLIILPGGFSYGDYLRSGAIAAREPVMKDLIKKARDGVYVLGICNGFQILTEANLLPGTLLKNRSLKFISKAVGINILRNDTFFTSCFQKDQTVFIPVAHHDGNFFIEKDGLMKIEDNNQVAMRYSEPVNGSSNDIAGLYNESFNVLGLMPHPERAVDRRTGSDDGIIFFKSMMKYINN</sequence>
<dbReference type="InterPro" id="IPR029062">
    <property type="entry name" value="Class_I_gatase-like"/>
</dbReference>
<dbReference type="PANTHER" id="PTHR47552:SF1">
    <property type="entry name" value="PHOSPHORIBOSYLFORMYLGLYCINAMIDINE SYNTHASE SUBUNIT PURQ"/>
    <property type="match status" value="1"/>
</dbReference>
<dbReference type="SUPFAM" id="SSF52317">
    <property type="entry name" value="Class I glutamine amidotransferase-like"/>
    <property type="match status" value="1"/>
</dbReference>
<dbReference type="Pfam" id="PF13507">
    <property type="entry name" value="GATase_5"/>
    <property type="match status" value="1"/>
</dbReference>
<evidence type="ECO:0000256" key="6">
    <source>
        <dbReference type="ARBA" id="ARBA00022840"/>
    </source>
</evidence>
<dbReference type="EC" id="6.3.5.3" evidence="8"/>
<keyword evidence="1 8" id="KW-0963">Cytoplasm</keyword>
<dbReference type="GO" id="GO:0004359">
    <property type="term" value="F:glutaminase activity"/>
    <property type="evidence" value="ECO:0007669"/>
    <property type="project" value="UniProtKB-EC"/>
</dbReference>
<organism evidence="9 10">
    <name type="scientific">PS1 clade bacterium</name>
    <dbReference type="NCBI Taxonomy" id="2175152"/>
    <lineage>
        <taxon>Bacteria</taxon>
        <taxon>Pseudomonadati</taxon>
        <taxon>Pseudomonadota</taxon>
        <taxon>Alphaproteobacteria</taxon>
        <taxon>PS1 clade</taxon>
    </lineage>
</organism>
<evidence type="ECO:0000313" key="9">
    <source>
        <dbReference type="EMBL" id="RCL73188.1"/>
    </source>
</evidence>
<dbReference type="UniPathway" id="UPA00074">
    <property type="reaction ID" value="UER00128"/>
</dbReference>
<comment type="subcellular location">
    <subcellularLocation>
        <location evidence="8">Cytoplasm</location>
    </subcellularLocation>
</comment>
<comment type="caution">
    <text evidence="9">The sequence shown here is derived from an EMBL/GenBank/DDBJ whole genome shotgun (WGS) entry which is preliminary data.</text>
</comment>
<proteinExistence type="inferred from homology"/>
<keyword evidence="6 8" id="KW-0067">ATP-binding</keyword>
<keyword evidence="3 8" id="KW-0547">Nucleotide-binding</keyword>
<dbReference type="GO" id="GO:0005524">
    <property type="term" value="F:ATP binding"/>
    <property type="evidence" value="ECO:0007669"/>
    <property type="project" value="UniProtKB-KW"/>
</dbReference>
<dbReference type="Gene3D" id="3.40.50.880">
    <property type="match status" value="1"/>
</dbReference>
<accession>A0A368DMW6</accession>
<dbReference type="AlphaFoldDB" id="A0A368DMW6"/>
<keyword evidence="5 8" id="KW-0378">Hydrolase</keyword>
<dbReference type="GO" id="GO:0004642">
    <property type="term" value="F:phosphoribosylformylglycinamidine synthase activity"/>
    <property type="evidence" value="ECO:0007669"/>
    <property type="project" value="UniProtKB-UniRule"/>
</dbReference>
<evidence type="ECO:0000256" key="2">
    <source>
        <dbReference type="ARBA" id="ARBA00022598"/>
    </source>
</evidence>
<dbReference type="EMBL" id="QOQD01000009">
    <property type="protein sequence ID" value="RCL73188.1"/>
    <property type="molecule type" value="Genomic_DNA"/>
</dbReference>
<evidence type="ECO:0000256" key="1">
    <source>
        <dbReference type="ARBA" id="ARBA00022490"/>
    </source>
</evidence>